<dbReference type="OrthoDB" id="9809908at2"/>
<feature type="transmembrane region" description="Helical" evidence="1">
    <location>
        <begin position="12"/>
        <end position="32"/>
    </location>
</feature>
<dbReference type="InterPro" id="IPR050640">
    <property type="entry name" value="Bact_2-comp_sensor_kinase"/>
</dbReference>
<keyword evidence="1" id="KW-0812">Transmembrane</keyword>
<evidence type="ECO:0000313" key="3">
    <source>
        <dbReference type="EMBL" id="SJZ72548.1"/>
    </source>
</evidence>
<protein>
    <submittedName>
        <fullName evidence="3">Histidine kinase</fullName>
    </submittedName>
</protein>
<dbReference type="EMBL" id="FUWZ01000001">
    <property type="protein sequence ID" value="SJZ72548.1"/>
    <property type="molecule type" value="Genomic_DNA"/>
</dbReference>
<keyword evidence="1" id="KW-1133">Transmembrane helix</keyword>
<feature type="transmembrane region" description="Helical" evidence="1">
    <location>
        <begin position="38"/>
        <end position="58"/>
    </location>
</feature>
<keyword evidence="1" id="KW-0472">Membrane</keyword>
<dbReference type="AlphaFoldDB" id="A0A1T4N0W5"/>
<dbReference type="PANTHER" id="PTHR34220">
    <property type="entry name" value="SENSOR HISTIDINE KINASE YPDA"/>
    <property type="match status" value="1"/>
</dbReference>
<organism evidence="3 4">
    <name type="scientific">Chitinophaga eiseniae</name>
    <dbReference type="NCBI Taxonomy" id="634771"/>
    <lineage>
        <taxon>Bacteria</taxon>
        <taxon>Pseudomonadati</taxon>
        <taxon>Bacteroidota</taxon>
        <taxon>Chitinophagia</taxon>
        <taxon>Chitinophagales</taxon>
        <taxon>Chitinophagaceae</taxon>
        <taxon>Chitinophaga</taxon>
    </lineage>
</organism>
<proteinExistence type="predicted"/>
<keyword evidence="3" id="KW-0808">Transferase</keyword>
<dbReference type="STRING" id="634771.SAMN04488128_1011361"/>
<dbReference type="GO" id="GO:0016020">
    <property type="term" value="C:membrane"/>
    <property type="evidence" value="ECO:0007669"/>
    <property type="project" value="InterPro"/>
</dbReference>
<feature type="transmembrane region" description="Helical" evidence="1">
    <location>
        <begin position="70"/>
        <end position="91"/>
    </location>
</feature>
<dbReference type="RefSeq" id="WP_078667967.1">
    <property type="nucleotide sequence ID" value="NZ_FUWZ01000001.1"/>
</dbReference>
<dbReference type="Proteomes" id="UP000190367">
    <property type="component" value="Unassembled WGS sequence"/>
</dbReference>
<dbReference type="InterPro" id="IPR010559">
    <property type="entry name" value="Sig_transdc_His_kin_internal"/>
</dbReference>
<keyword evidence="4" id="KW-1185">Reference proteome</keyword>
<keyword evidence="3" id="KW-0418">Kinase</keyword>
<feature type="domain" description="Signal transduction histidine kinase internal region" evidence="2">
    <location>
        <begin position="153"/>
        <end position="230"/>
    </location>
</feature>
<dbReference type="GO" id="GO:0000155">
    <property type="term" value="F:phosphorelay sensor kinase activity"/>
    <property type="evidence" value="ECO:0007669"/>
    <property type="project" value="InterPro"/>
</dbReference>
<evidence type="ECO:0000259" key="2">
    <source>
        <dbReference type="Pfam" id="PF06580"/>
    </source>
</evidence>
<reference evidence="4" key="1">
    <citation type="submission" date="2017-02" db="EMBL/GenBank/DDBJ databases">
        <authorList>
            <person name="Varghese N."/>
            <person name="Submissions S."/>
        </authorList>
    </citation>
    <scope>NUCLEOTIDE SEQUENCE [LARGE SCALE GENOMIC DNA]</scope>
    <source>
        <strain evidence="4">DSM 22224</strain>
    </source>
</reference>
<evidence type="ECO:0000313" key="4">
    <source>
        <dbReference type="Proteomes" id="UP000190367"/>
    </source>
</evidence>
<sequence>MENKAKWLRSRFLQELVVFIAMFILTMLHEWIKLDTFMAFLQGLIFFILLYGQAQLHLHLIFPLLMAKKYAAYFSFFVVSTLVGALGLLALDYYWIAPELYQEPDTSFPMAIAYDFVLCIISTVTILSLFLVRQYSIELQKRSEVQLKLSEMNMKYLHAQLNPHFFFNMFNNLYGVSLTEPARTPDLILRLAELMRYQLENGSRPTVTIREELKFIDNYIAMERERIGKRCRIRCDLPEESSLAADYRIAPLILITLVENAFKHSVTITRPWFVDIRIRCEEGVLTAEVRNSLPDEALKNTSTGIGLINIRERLEMLYQHQYTLISATEDQEYRITLTLRLNAIKNG</sequence>
<name>A0A1T4N0W5_9BACT</name>
<dbReference type="Pfam" id="PF06580">
    <property type="entry name" value="His_kinase"/>
    <property type="match status" value="1"/>
</dbReference>
<gene>
    <name evidence="3" type="ORF">SAMN04488128_1011361</name>
</gene>
<dbReference type="Gene3D" id="3.30.565.10">
    <property type="entry name" value="Histidine kinase-like ATPase, C-terminal domain"/>
    <property type="match status" value="1"/>
</dbReference>
<evidence type="ECO:0000256" key="1">
    <source>
        <dbReference type="SAM" id="Phobius"/>
    </source>
</evidence>
<dbReference type="InterPro" id="IPR036890">
    <property type="entry name" value="HATPase_C_sf"/>
</dbReference>
<accession>A0A1T4N0W5</accession>
<dbReference type="SUPFAM" id="SSF55874">
    <property type="entry name" value="ATPase domain of HSP90 chaperone/DNA topoisomerase II/histidine kinase"/>
    <property type="match status" value="1"/>
</dbReference>
<feature type="transmembrane region" description="Helical" evidence="1">
    <location>
        <begin position="111"/>
        <end position="132"/>
    </location>
</feature>
<dbReference type="PANTHER" id="PTHR34220:SF7">
    <property type="entry name" value="SENSOR HISTIDINE KINASE YPDA"/>
    <property type="match status" value="1"/>
</dbReference>